<keyword evidence="2" id="KW-1185">Reference proteome</keyword>
<keyword evidence="1" id="KW-0695">RNA-directed DNA polymerase</keyword>
<dbReference type="Proteomes" id="UP000829398">
    <property type="component" value="Chromosome 3"/>
</dbReference>
<keyword evidence="1" id="KW-0808">Transferase</keyword>
<proteinExistence type="predicted"/>
<accession>A0ACB8LVR6</accession>
<gene>
    <name evidence="1" type="ORF">KPL71_006989</name>
</gene>
<evidence type="ECO:0000313" key="2">
    <source>
        <dbReference type="Proteomes" id="UP000829398"/>
    </source>
</evidence>
<dbReference type="EMBL" id="CM039172">
    <property type="protein sequence ID" value="KAH9777349.1"/>
    <property type="molecule type" value="Genomic_DNA"/>
</dbReference>
<name>A0ACB8LVR6_CITSI</name>
<protein>
    <submittedName>
        <fullName evidence="1">Reverse transcriptase domain-containing protein</fullName>
    </submittedName>
</protein>
<comment type="caution">
    <text evidence="1">The sequence shown here is derived from an EMBL/GenBank/DDBJ whole genome shotgun (WGS) entry which is preliminary data.</text>
</comment>
<sequence>MCPTKAPGPDGLPAAFFQKHWSSVKKGVFKTSLHILNEGGNLAPLNHTFIALIPKTQKPRKVSEFRPISLCNVIYRIVSKTMANRLKQILDDIISLMQSAFVPSRLITDNVIIAYECLNKIRQSKGKREGLVALKLDISKAYDRIEWDFVKGVMQKLSFPKKWIDLAMNCISTASFSVLINGVAKGLIHPQRGLRQGCPLSPYLFIMCAEVFSNMLVHAENQNLVHGLRFSKNISVTHLLFADDSLIFSRASSFDCKNLKRLFDCYTAASGQVFNYEKSSMFFSSNTSSSHMEEIKGIFDLNVVSKHEKYLGLPSMVGRKKTSFFNDIKLRLLNKLSSWESKFFSSGGKEVLIKAVAQAVPAYGMSVFKIPHSFCDDIEKAIARFWWGSSETKRNIHWTRWERLCHAKIRGGLDFRDFSSFNQALITKQGWRILQHPDSLMAKILKAKYFKHTGFMDAKLGSHPSFVWRSILWGRQVLHKGLRWRIGNGSQVLISSSNWIKNHQFPSLAPFPELPPETVVADFIDERHQWKENMVFQHFLRDVAERITRTPLPKTPQQDLLIWKYDKHGIYSVKSGYQLAVKLKFQNYPSCSDATKSRWEVIWATDLPEKVKIFIWRAAKNLLPTVRNLWKRRVVKDLFCQRCNCRGEDVFHALIECKAAKRDLAMKRKKNELELVVAVCWAIWYSRNRLVFEGKEEDPKQSAARAIAMVESYRRIKIPNEQISPGHSRTNQLEWVNPPQGCYKVNVDAAINVSNQKAGLGVVIRNSMGKVVAAAVQGAPYRGDVACMEAEAVLFGIQSAQQAAVFPIIIESDSKEVVELSLKKKISKTEIEWKIAEIQANLENQNLSSLSYIPRSCNSIAHSIAKIALDFESQVFWLENFPEQIRCTLAKFIN</sequence>
<keyword evidence="1" id="KW-0548">Nucleotidyltransferase</keyword>
<organism evidence="1 2">
    <name type="scientific">Citrus sinensis</name>
    <name type="common">Sweet orange</name>
    <name type="synonym">Citrus aurantium var. sinensis</name>
    <dbReference type="NCBI Taxonomy" id="2711"/>
    <lineage>
        <taxon>Eukaryota</taxon>
        <taxon>Viridiplantae</taxon>
        <taxon>Streptophyta</taxon>
        <taxon>Embryophyta</taxon>
        <taxon>Tracheophyta</taxon>
        <taxon>Spermatophyta</taxon>
        <taxon>Magnoliopsida</taxon>
        <taxon>eudicotyledons</taxon>
        <taxon>Gunneridae</taxon>
        <taxon>Pentapetalae</taxon>
        <taxon>rosids</taxon>
        <taxon>malvids</taxon>
        <taxon>Sapindales</taxon>
        <taxon>Rutaceae</taxon>
        <taxon>Aurantioideae</taxon>
        <taxon>Citrus</taxon>
    </lineage>
</organism>
<reference evidence="2" key="1">
    <citation type="journal article" date="2023" name="Hortic. Res.">
        <title>A chromosome-level phased genome enabling allele-level studies in sweet orange: a case study on citrus Huanglongbing tolerance.</title>
        <authorList>
            <person name="Wu B."/>
            <person name="Yu Q."/>
            <person name="Deng Z."/>
            <person name="Duan Y."/>
            <person name="Luo F."/>
            <person name="Gmitter F. Jr."/>
        </authorList>
    </citation>
    <scope>NUCLEOTIDE SEQUENCE [LARGE SCALE GENOMIC DNA]</scope>
    <source>
        <strain evidence="2">cv. Valencia</strain>
    </source>
</reference>
<evidence type="ECO:0000313" key="1">
    <source>
        <dbReference type="EMBL" id="KAH9777349.1"/>
    </source>
</evidence>